<evidence type="ECO:0000313" key="2">
    <source>
        <dbReference type="Proteomes" id="UP001497516"/>
    </source>
</evidence>
<dbReference type="Proteomes" id="UP001497516">
    <property type="component" value="Chromosome 7"/>
</dbReference>
<reference evidence="1 2" key="1">
    <citation type="submission" date="2024-04" db="EMBL/GenBank/DDBJ databases">
        <authorList>
            <person name="Fracassetti M."/>
        </authorList>
    </citation>
    <scope>NUCLEOTIDE SEQUENCE [LARGE SCALE GENOMIC DNA]</scope>
</reference>
<name>A0AAV2FZC5_9ROSI</name>
<protein>
    <submittedName>
        <fullName evidence="1">Uncharacterized protein</fullName>
    </submittedName>
</protein>
<dbReference type="AlphaFoldDB" id="A0AAV2FZC5"/>
<dbReference type="EMBL" id="OZ034820">
    <property type="protein sequence ID" value="CAL1403710.1"/>
    <property type="molecule type" value="Genomic_DNA"/>
</dbReference>
<proteinExistence type="predicted"/>
<evidence type="ECO:0000313" key="1">
    <source>
        <dbReference type="EMBL" id="CAL1403710.1"/>
    </source>
</evidence>
<gene>
    <name evidence="1" type="ORF">LTRI10_LOCUS43620</name>
</gene>
<keyword evidence="2" id="KW-1185">Reference proteome</keyword>
<organism evidence="1 2">
    <name type="scientific">Linum trigynum</name>
    <dbReference type="NCBI Taxonomy" id="586398"/>
    <lineage>
        <taxon>Eukaryota</taxon>
        <taxon>Viridiplantae</taxon>
        <taxon>Streptophyta</taxon>
        <taxon>Embryophyta</taxon>
        <taxon>Tracheophyta</taxon>
        <taxon>Spermatophyta</taxon>
        <taxon>Magnoliopsida</taxon>
        <taxon>eudicotyledons</taxon>
        <taxon>Gunneridae</taxon>
        <taxon>Pentapetalae</taxon>
        <taxon>rosids</taxon>
        <taxon>fabids</taxon>
        <taxon>Malpighiales</taxon>
        <taxon>Linaceae</taxon>
        <taxon>Linum</taxon>
    </lineage>
</organism>
<sequence length="142" mass="16054">MKIKSGGKREANSSMAFTTLVPCLLFLVLNPHHWQRLISEELEMSRIPLPIEYAAAEQDFPPFLALKGYDFWQDSGRNLKGFFFVLRQRHKSDGDRAQSHLPSGVQAPTPRAGSALEFRRRRMNSAMKAALGFFLSSGVRES</sequence>
<accession>A0AAV2FZC5</accession>